<accession>A0AAW1LBH0</accession>
<protein>
    <submittedName>
        <fullName evidence="2">Uncharacterized protein</fullName>
    </submittedName>
</protein>
<evidence type="ECO:0000313" key="3">
    <source>
        <dbReference type="Proteomes" id="UP001458880"/>
    </source>
</evidence>
<sequence length="128" mass="14327">MFNTLERKELTTLVNSLQTEIQDLKTKLASASTSNSEGKLDTIGVEDIIGEIAQRENRKNIMIFNLPELDNVSRSEQVSADVNTLSDIFAELARGRPIKVALSQSGLVHEVLRSCKKLKNSDREDQLR</sequence>
<feature type="coiled-coil region" evidence="1">
    <location>
        <begin position="7"/>
        <end position="34"/>
    </location>
</feature>
<comment type="caution">
    <text evidence="2">The sequence shown here is derived from an EMBL/GenBank/DDBJ whole genome shotgun (WGS) entry which is preliminary data.</text>
</comment>
<evidence type="ECO:0000313" key="2">
    <source>
        <dbReference type="EMBL" id="KAK9731281.1"/>
    </source>
</evidence>
<dbReference type="EMBL" id="JASPKY010000135">
    <property type="protein sequence ID" value="KAK9731281.1"/>
    <property type="molecule type" value="Genomic_DNA"/>
</dbReference>
<evidence type="ECO:0000256" key="1">
    <source>
        <dbReference type="SAM" id="Coils"/>
    </source>
</evidence>
<proteinExistence type="predicted"/>
<name>A0AAW1LBH0_POPJA</name>
<reference evidence="2 3" key="1">
    <citation type="journal article" date="2024" name="BMC Genomics">
        <title>De novo assembly and annotation of Popillia japonica's genome with initial clues to its potential as an invasive pest.</title>
        <authorList>
            <person name="Cucini C."/>
            <person name="Boschi S."/>
            <person name="Funari R."/>
            <person name="Cardaioli E."/>
            <person name="Iannotti N."/>
            <person name="Marturano G."/>
            <person name="Paoli F."/>
            <person name="Bruttini M."/>
            <person name="Carapelli A."/>
            <person name="Frati F."/>
            <person name="Nardi F."/>
        </authorList>
    </citation>
    <scope>NUCLEOTIDE SEQUENCE [LARGE SCALE GENOMIC DNA]</scope>
    <source>
        <strain evidence="2">DMR45628</strain>
    </source>
</reference>
<gene>
    <name evidence="2" type="ORF">QE152_g13796</name>
</gene>
<dbReference type="AlphaFoldDB" id="A0AAW1LBH0"/>
<keyword evidence="3" id="KW-1185">Reference proteome</keyword>
<organism evidence="2 3">
    <name type="scientific">Popillia japonica</name>
    <name type="common">Japanese beetle</name>
    <dbReference type="NCBI Taxonomy" id="7064"/>
    <lineage>
        <taxon>Eukaryota</taxon>
        <taxon>Metazoa</taxon>
        <taxon>Ecdysozoa</taxon>
        <taxon>Arthropoda</taxon>
        <taxon>Hexapoda</taxon>
        <taxon>Insecta</taxon>
        <taxon>Pterygota</taxon>
        <taxon>Neoptera</taxon>
        <taxon>Endopterygota</taxon>
        <taxon>Coleoptera</taxon>
        <taxon>Polyphaga</taxon>
        <taxon>Scarabaeiformia</taxon>
        <taxon>Scarabaeidae</taxon>
        <taxon>Rutelinae</taxon>
        <taxon>Popillia</taxon>
    </lineage>
</organism>
<keyword evidence="1" id="KW-0175">Coiled coil</keyword>
<dbReference type="Proteomes" id="UP001458880">
    <property type="component" value="Unassembled WGS sequence"/>
</dbReference>